<keyword evidence="2" id="KW-0963">Cytoplasm</keyword>
<dbReference type="Proteomes" id="UP000663864">
    <property type="component" value="Unassembled WGS sequence"/>
</dbReference>
<dbReference type="EMBL" id="CAJNOT010002493">
    <property type="protein sequence ID" value="CAF1320937.1"/>
    <property type="molecule type" value="Genomic_DNA"/>
</dbReference>
<dbReference type="PANTHER" id="PTHR45690">
    <property type="entry name" value="NACHT, LRR AND PYD DOMAINS-CONTAINING PROTEIN 12"/>
    <property type="match status" value="1"/>
</dbReference>
<dbReference type="EMBL" id="CAJOBD010002016">
    <property type="protein sequence ID" value="CAF3848602.1"/>
    <property type="molecule type" value="Genomic_DNA"/>
</dbReference>
<evidence type="ECO:0000256" key="3">
    <source>
        <dbReference type="ARBA" id="ARBA00022737"/>
    </source>
</evidence>
<name>A0A819ED61_9BILA</name>
<accession>A0A819ED61</accession>
<evidence type="ECO:0000313" key="6">
    <source>
        <dbReference type="Proteomes" id="UP000663836"/>
    </source>
</evidence>
<sequence>MNNSRKFQNEENQSSFDNKVKAPHILKQQVCMLERYMFVENEKLQGLIAYQHNNSIIDLSCQNLTDYDMGIIIQHAVVGKKCQGLNLWGNQFTHESISILADILEKNKALKELDLSYNHISDTGVKIISELLSSNTCELQDIDLSHNGITDKGTIYLANMLKKNQTLKALVLNNNDITDNGLKRLVDVLAKDNTKLTQLKLESNPRITHIGVDYIFRSLKNNKNLEEFYVRNCSVLGQDLQMLQEKAITFGIYVFI</sequence>
<dbReference type="SMART" id="SM00368">
    <property type="entry name" value="LRR_RI"/>
    <property type="match status" value="4"/>
</dbReference>
<dbReference type="InterPro" id="IPR032675">
    <property type="entry name" value="LRR_dom_sf"/>
</dbReference>
<dbReference type="Pfam" id="PF13516">
    <property type="entry name" value="LRR_6"/>
    <property type="match status" value="3"/>
</dbReference>
<protein>
    <submittedName>
        <fullName evidence="5">Uncharacterized protein</fullName>
    </submittedName>
</protein>
<evidence type="ECO:0000313" key="5">
    <source>
        <dbReference type="EMBL" id="CAF3848602.1"/>
    </source>
</evidence>
<evidence type="ECO:0000313" key="4">
    <source>
        <dbReference type="EMBL" id="CAF1320937.1"/>
    </source>
</evidence>
<reference evidence="5" key="1">
    <citation type="submission" date="2021-02" db="EMBL/GenBank/DDBJ databases">
        <authorList>
            <person name="Nowell W R."/>
        </authorList>
    </citation>
    <scope>NUCLEOTIDE SEQUENCE</scope>
</reference>
<gene>
    <name evidence="5" type="ORF">JBS370_LOCUS18109</name>
    <name evidence="4" type="ORF">ZHD862_LOCUS29008</name>
</gene>
<organism evidence="5 6">
    <name type="scientific">Rotaria sordida</name>
    <dbReference type="NCBI Taxonomy" id="392033"/>
    <lineage>
        <taxon>Eukaryota</taxon>
        <taxon>Metazoa</taxon>
        <taxon>Spiralia</taxon>
        <taxon>Gnathifera</taxon>
        <taxon>Rotifera</taxon>
        <taxon>Eurotatoria</taxon>
        <taxon>Bdelloidea</taxon>
        <taxon>Philodinida</taxon>
        <taxon>Philodinidae</taxon>
        <taxon>Rotaria</taxon>
    </lineage>
</organism>
<comment type="subcellular location">
    <subcellularLocation>
        <location evidence="1">Cytoplasm</location>
    </subcellularLocation>
</comment>
<keyword evidence="3" id="KW-0677">Repeat</keyword>
<dbReference type="Gene3D" id="3.80.10.10">
    <property type="entry name" value="Ribonuclease Inhibitor"/>
    <property type="match status" value="1"/>
</dbReference>
<evidence type="ECO:0000256" key="2">
    <source>
        <dbReference type="ARBA" id="ARBA00022490"/>
    </source>
</evidence>
<dbReference type="Proteomes" id="UP000663836">
    <property type="component" value="Unassembled WGS sequence"/>
</dbReference>
<dbReference type="InterPro" id="IPR001611">
    <property type="entry name" value="Leu-rich_rpt"/>
</dbReference>
<dbReference type="PANTHER" id="PTHR45690:SF19">
    <property type="entry name" value="NACHT, LRR AND PYD DOMAINS-CONTAINING PROTEIN 3"/>
    <property type="match status" value="1"/>
</dbReference>
<dbReference type="InterPro" id="IPR050637">
    <property type="entry name" value="NLRP_innate_immun_reg"/>
</dbReference>
<proteinExistence type="predicted"/>
<evidence type="ECO:0000256" key="1">
    <source>
        <dbReference type="ARBA" id="ARBA00004496"/>
    </source>
</evidence>
<dbReference type="GO" id="GO:0005737">
    <property type="term" value="C:cytoplasm"/>
    <property type="evidence" value="ECO:0007669"/>
    <property type="project" value="UniProtKB-SubCell"/>
</dbReference>
<comment type="caution">
    <text evidence="5">The sequence shown here is derived from an EMBL/GenBank/DDBJ whole genome shotgun (WGS) entry which is preliminary data.</text>
</comment>
<dbReference type="SUPFAM" id="SSF52047">
    <property type="entry name" value="RNI-like"/>
    <property type="match status" value="1"/>
</dbReference>
<dbReference type="AlphaFoldDB" id="A0A819ED61"/>